<accession>A0ABP0I1A1</accession>
<evidence type="ECO:0000313" key="1">
    <source>
        <dbReference type="EMBL" id="CAK8995777.1"/>
    </source>
</evidence>
<keyword evidence="3" id="KW-1185">Reference proteome</keyword>
<gene>
    <name evidence="1" type="ORF">SCF082_LOCUS4504</name>
    <name evidence="2" type="ORF">SCF082_LOCUS5039</name>
</gene>
<reference evidence="1 3" key="1">
    <citation type="submission" date="2024-02" db="EMBL/GenBank/DDBJ databases">
        <authorList>
            <person name="Chen Y."/>
            <person name="Shah S."/>
            <person name="Dougan E. K."/>
            <person name="Thang M."/>
            <person name="Chan C."/>
        </authorList>
    </citation>
    <scope>NUCLEOTIDE SEQUENCE [LARGE SCALE GENOMIC DNA]</scope>
</reference>
<proteinExistence type="predicted"/>
<name>A0ABP0I1A1_9DINO</name>
<evidence type="ECO:0000313" key="2">
    <source>
        <dbReference type="EMBL" id="CAK8997025.1"/>
    </source>
</evidence>
<evidence type="ECO:0000313" key="3">
    <source>
        <dbReference type="Proteomes" id="UP001642464"/>
    </source>
</evidence>
<organism evidence="1 3">
    <name type="scientific">Durusdinium trenchii</name>
    <dbReference type="NCBI Taxonomy" id="1381693"/>
    <lineage>
        <taxon>Eukaryota</taxon>
        <taxon>Sar</taxon>
        <taxon>Alveolata</taxon>
        <taxon>Dinophyceae</taxon>
        <taxon>Suessiales</taxon>
        <taxon>Symbiodiniaceae</taxon>
        <taxon>Durusdinium</taxon>
    </lineage>
</organism>
<dbReference type="EMBL" id="CAXAMM010002336">
    <property type="protein sequence ID" value="CAK8995777.1"/>
    <property type="molecule type" value="Genomic_DNA"/>
</dbReference>
<protein>
    <submittedName>
        <fullName evidence="1">Uncharacterized protein</fullName>
    </submittedName>
</protein>
<comment type="caution">
    <text evidence="1">The sequence shown here is derived from an EMBL/GenBank/DDBJ whole genome shotgun (WGS) entry which is preliminary data.</text>
</comment>
<sequence length="692" mass="77699">MDPELKKALLALRDDPVMAINKKANQMMQRLKEANLMWEQVIPPMQMLVHPANRSGQMLNCHDAHSKGAMVLTIGCCPDKLHGSLCIEVSKDPEARKKQLDSNMQLVEASSSLLSPVGGQERFLTLSSSHMTAFMKAVMSGSWCTLEPGLQEVNGGRLTEDAIATFYQDEAFNQCAKQGWLWKVLASEVEAELEWIPGFFQGAMNTSQQVHSVPTEMEQAMSIAWWYGKSGKVEDAVAQTKASMPLSAQYLKTIAQWVVKYGGGDSFELVKLLQSISKQFGGSVLLGADFLAAVVELDFKNKSSVETSTYPFLRTALIGTQLCCPKTCIKDRVAKLLSKADIDRLKSPQLFDSITMAEKLMVEGWKLLQGTASLAYDKKCLLMGRLMTRLVLFVVQKQGKSKEGKTYASLPEINATFGEEVVYMGEWGKLPTQTKKDEKTDAMTPVPMHDTTDPKFIAFRRFSHIGLGKLYTEKDDPTKVFKFIEMKETTAVFCHQPFFGEKEIKEVQHLELKMWKEWSKDEPALFEKDMLLGMGPCRKLDSKADKVKSELQSMIFESFLEHGEMEVVFSNTHQLFASKKYKKGELKLFPWGSVAIIEEAKAKDNACLATKDGFCVQVSPPRCDLKKGEGTFVPFFHLKPQRLEENVSNMEKANLKTKDATIPYLRNKKALDPGAELLLDDVEKPAKKPRRK</sequence>
<dbReference type="Proteomes" id="UP001642464">
    <property type="component" value="Unassembled WGS sequence"/>
</dbReference>
<dbReference type="EMBL" id="CAXAMM010002669">
    <property type="protein sequence ID" value="CAK8997025.1"/>
    <property type="molecule type" value="Genomic_DNA"/>
</dbReference>